<gene>
    <name evidence="3" type="ORF">QWI16_15105</name>
</gene>
<organism evidence="3 4">
    <name type="scientific">Gilvimarinus algae</name>
    <dbReference type="NCBI Taxonomy" id="3058037"/>
    <lineage>
        <taxon>Bacteria</taxon>
        <taxon>Pseudomonadati</taxon>
        <taxon>Pseudomonadota</taxon>
        <taxon>Gammaproteobacteria</taxon>
        <taxon>Cellvibrionales</taxon>
        <taxon>Cellvibrionaceae</taxon>
        <taxon>Gilvimarinus</taxon>
    </lineage>
</organism>
<dbReference type="RefSeq" id="WP_302714318.1">
    <property type="nucleotide sequence ID" value="NZ_JAULRT010000062.1"/>
</dbReference>
<reference evidence="3" key="1">
    <citation type="submission" date="2023-07" db="EMBL/GenBank/DDBJ databases">
        <title>Gilvimarinus algae sp. nov., isolated from the surface of Kelp.</title>
        <authorList>
            <person name="Sun Y.Y."/>
            <person name="Gong Y."/>
            <person name="Du Z.J."/>
        </authorList>
    </citation>
    <scope>NUCLEOTIDE SEQUENCE</scope>
    <source>
        <strain evidence="3">SDUM040014</strain>
    </source>
</reference>
<keyword evidence="4" id="KW-1185">Reference proteome</keyword>
<feature type="signal peptide" evidence="2">
    <location>
        <begin position="1"/>
        <end position="19"/>
    </location>
</feature>
<comment type="caution">
    <text evidence="3">The sequence shown here is derived from an EMBL/GenBank/DDBJ whole genome shotgun (WGS) entry which is preliminary data.</text>
</comment>
<evidence type="ECO:0000313" key="3">
    <source>
        <dbReference type="EMBL" id="MDO3383508.1"/>
    </source>
</evidence>
<feature type="chain" id="PRO_5045998662" evidence="2">
    <location>
        <begin position="20"/>
        <end position="68"/>
    </location>
</feature>
<evidence type="ECO:0000256" key="1">
    <source>
        <dbReference type="SAM" id="MobiDB-lite"/>
    </source>
</evidence>
<dbReference type="Proteomes" id="UP001168380">
    <property type="component" value="Unassembled WGS sequence"/>
</dbReference>
<accession>A0ABT8THG1</accession>
<feature type="region of interest" description="Disordered" evidence="1">
    <location>
        <begin position="48"/>
        <end position="68"/>
    </location>
</feature>
<keyword evidence="2" id="KW-0732">Signal</keyword>
<sequence length="68" mass="7373">MDILKRIALVMMFALPLMACENNDGAAEEFGEKVDNAVDNTRDAMDDAADEVSDGVEDACEEVSDENC</sequence>
<evidence type="ECO:0000256" key="2">
    <source>
        <dbReference type="SAM" id="SignalP"/>
    </source>
</evidence>
<protein>
    <submittedName>
        <fullName evidence="3">Uncharacterized protein</fullName>
    </submittedName>
</protein>
<proteinExistence type="predicted"/>
<dbReference type="EMBL" id="JAULRT010000062">
    <property type="protein sequence ID" value="MDO3383508.1"/>
    <property type="molecule type" value="Genomic_DNA"/>
</dbReference>
<name>A0ABT8THG1_9GAMM</name>
<evidence type="ECO:0000313" key="4">
    <source>
        <dbReference type="Proteomes" id="UP001168380"/>
    </source>
</evidence>